<reference evidence="2" key="1">
    <citation type="submission" date="2011-04" db="EMBL/GenBank/DDBJ databases">
        <title>Evolution of plant cell wall degrading machinery underlies the functional diversity of forest fungi.</title>
        <authorList>
            <consortium name="US DOE Joint Genome Institute (JGI-PGF)"/>
            <person name="Eastwood D.C."/>
            <person name="Floudas D."/>
            <person name="Binder M."/>
            <person name="Majcherczyk A."/>
            <person name="Schneider P."/>
            <person name="Aerts A."/>
            <person name="Asiegbu F.O."/>
            <person name="Baker S.E."/>
            <person name="Barry K."/>
            <person name="Bendiksby M."/>
            <person name="Blumentritt M."/>
            <person name="Coutinho P.M."/>
            <person name="Cullen D."/>
            <person name="Cullen D."/>
            <person name="Gathman A."/>
            <person name="Goodell B."/>
            <person name="Henrissat B."/>
            <person name="Ihrmark K."/>
            <person name="Kauserud H."/>
            <person name="Kohler A."/>
            <person name="LaButti K."/>
            <person name="Lapidus A."/>
            <person name="Lavin J.L."/>
            <person name="Lee Y.-H."/>
            <person name="Lindquist E."/>
            <person name="Lilly W."/>
            <person name="Lucas S."/>
            <person name="Morin E."/>
            <person name="Murat C."/>
            <person name="Oguiza J.A."/>
            <person name="Park J."/>
            <person name="Pisabarro A.G."/>
            <person name="Riley R."/>
            <person name="Rosling A."/>
            <person name="Salamov A."/>
            <person name="Schmidt O."/>
            <person name="Schmutz J."/>
            <person name="Skrede I."/>
            <person name="Stenlid J."/>
            <person name="Wiebenga A."/>
            <person name="Xie X."/>
            <person name="Kues U."/>
            <person name="Hibbett D.S."/>
            <person name="Hoffmeister D."/>
            <person name="Hogberg N."/>
            <person name="Martin F."/>
            <person name="Grigoriev I.V."/>
            <person name="Watkinson S.C."/>
        </authorList>
    </citation>
    <scope>NUCLEOTIDE SEQUENCE</scope>
    <source>
        <strain evidence="2">S7.9</strain>
    </source>
</reference>
<evidence type="ECO:0000256" key="1">
    <source>
        <dbReference type="SAM" id="MobiDB-lite"/>
    </source>
</evidence>
<evidence type="ECO:0000313" key="2">
    <source>
        <dbReference type="EMBL" id="EGO18377.1"/>
    </source>
</evidence>
<feature type="region of interest" description="Disordered" evidence="1">
    <location>
        <begin position="138"/>
        <end position="166"/>
    </location>
</feature>
<dbReference type="Proteomes" id="UP000008064">
    <property type="component" value="Unassembled WGS sequence"/>
</dbReference>
<feature type="compositionally biased region" description="Acidic residues" evidence="1">
    <location>
        <begin position="192"/>
        <end position="203"/>
    </location>
</feature>
<dbReference type="KEGG" id="sla:SERLADRAFT_444204"/>
<sequence>MARGRKLVRNLRIRVANARASQHPRDSYAPLPSLSSQPNVSASAPATPPDSAPISPTQTHEFIGLRISSQSPTPKMKKSEMNGKELRDSLDLQMQEEIDFLEQMKEAERPEPKETVFLNLMKKHTVTDWRVAESSRSLRYNGQSKRKKQYDAKKARDRDTADEKIPRSSAAFFRAHFLPSNSTKPTPAPNIDVDDAVDDENCC</sequence>
<gene>
    <name evidence="2" type="ORF">SERLADRAFT_444204</name>
</gene>
<dbReference type="RefSeq" id="XP_007324892.1">
    <property type="nucleotide sequence ID" value="XM_007324830.1"/>
</dbReference>
<proteinExistence type="predicted"/>
<feature type="region of interest" description="Disordered" evidence="1">
    <location>
        <begin position="178"/>
        <end position="203"/>
    </location>
</feature>
<dbReference type="EMBL" id="GL945460">
    <property type="protein sequence ID" value="EGO18377.1"/>
    <property type="molecule type" value="Genomic_DNA"/>
</dbReference>
<dbReference type="GeneID" id="18816077"/>
<accession>F8PER8</accession>
<feature type="region of interest" description="Disordered" evidence="1">
    <location>
        <begin position="15"/>
        <end position="83"/>
    </location>
</feature>
<name>F8PER8_SERL9</name>
<feature type="compositionally biased region" description="Basic and acidic residues" evidence="1">
    <location>
        <begin position="149"/>
        <end position="166"/>
    </location>
</feature>
<dbReference type="HOGENOM" id="CLU_1349625_0_0_1"/>
<organism>
    <name type="scientific">Serpula lacrymans var. lacrymans (strain S7.9)</name>
    <name type="common">Dry rot fungus</name>
    <dbReference type="NCBI Taxonomy" id="578457"/>
    <lineage>
        <taxon>Eukaryota</taxon>
        <taxon>Fungi</taxon>
        <taxon>Dikarya</taxon>
        <taxon>Basidiomycota</taxon>
        <taxon>Agaricomycotina</taxon>
        <taxon>Agaricomycetes</taxon>
        <taxon>Agaricomycetidae</taxon>
        <taxon>Boletales</taxon>
        <taxon>Coniophorineae</taxon>
        <taxon>Serpulaceae</taxon>
        <taxon>Serpula</taxon>
    </lineage>
</organism>
<protein>
    <submittedName>
        <fullName evidence="2">Uncharacterized protein</fullName>
    </submittedName>
</protein>
<dbReference type="AlphaFoldDB" id="F8PER8"/>